<dbReference type="RefSeq" id="WP_119375391.1">
    <property type="nucleotide sequence ID" value="NZ_QWFX01000006.1"/>
</dbReference>
<evidence type="ECO:0000313" key="9">
    <source>
        <dbReference type="Proteomes" id="UP000266385"/>
    </source>
</evidence>
<evidence type="ECO:0000256" key="6">
    <source>
        <dbReference type="ARBA" id="ARBA00039970"/>
    </source>
</evidence>
<evidence type="ECO:0000259" key="7">
    <source>
        <dbReference type="Pfam" id="PF02562"/>
    </source>
</evidence>
<dbReference type="Gene3D" id="3.40.50.300">
    <property type="entry name" value="P-loop containing nucleotide triphosphate hydrolases"/>
    <property type="match status" value="1"/>
</dbReference>
<dbReference type="InterPro" id="IPR027417">
    <property type="entry name" value="P-loop_NTPase"/>
</dbReference>
<feature type="domain" description="PhoH-like protein" evidence="7">
    <location>
        <begin position="107"/>
        <end position="312"/>
    </location>
</feature>
<name>A0A399RJQ5_9PROT</name>
<sequence>MKGTITRLYTPENPSQLPSICGPQHRNLMKLEMALIDGKLEAESQGGSIKLSGSPDAVGMAEATLAAFERMLKANPSAGEDAFEGAIDQARAPAESYGSLSGLRVPIMPQTKTQASYIDKLTRPGTDLVFGVGPAGTGKTFLAVAAGAAELRKKTKERLIITRPAVEAGENLGFLPGDLEEKVEPYLRPIWDALNEVLGPDQVDRMREKKIIEVAPLAFMRGRTLKNAFVIMDEAQNATVGQTKMVLTRLGRDSRMVVTGDPGQVDLPPKTPSGLAHALKILDGVEGVGVVEFSANDVRRHALVSRIIRAYDKDAETSR</sequence>
<comment type="caution">
    <text evidence="8">The sequence shown here is derived from an EMBL/GenBank/DDBJ whole genome shotgun (WGS) entry which is preliminary data.</text>
</comment>
<evidence type="ECO:0000313" key="8">
    <source>
        <dbReference type="EMBL" id="RIJ30072.1"/>
    </source>
</evidence>
<dbReference type="GO" id="GO:0005829">
    <property type="term" value="C:cytosol"/>
    <property type="evidence" value="ECO:0007669"/>
    <property type="project" value="TreeGrafter"/>
</dbReference>
<gene>
    <name evidence="8" type="ORF">D1223_05295</name>
</gene>
<dbReference type="OrthoDB" id="9805148at2"/>
<dbReference type="GO" id="GO:0005524">
    <property type="term" value="F:ATP binding"/>
    <property type="evidence" value="ECO:0007669"/>
    <property type="project" value="UniProtKB-KW"/>
</dbReference>
<keyword evidence="9" id="KW-1185">Reference proteome</keyword>
<keyword evidence="5" id="KW-0067">ATP-binding</keyword>
<dbReference type="InterPro" id="IPR051451">
    <property type="entry name" value="PhoH2-like"/>
</dbReference>
<evidence type="ECO:0000256" key="5">
    <source>
        <dbReference type="ARBA" id="ARBA00022840"/>
    </source>
</evidence>
<dbReference type="InterPro" id="IPR003714">
    <property type="entry name" value="PhoH"/>
</dbReference>
<comment type="similarity">
    <text evidence="2">Belongs to the PhoH family.</text>
</comment>
<dbReference type="AlphaFoldDB" id="A0A399RJQ5"/>
<dbReference type="Proteomes" id="UP000266385">
    <property type="component" value="Unassembled WGS sequence"/>
</dbReference>
<evidence type="ECO:0000256" key="2">
    <source>
        <dbReference type="ARBA" id="ARBA00010393"/>
    </source>
</evidence>
<dbReference type="EMBL" id="QWFX01000006">
    <property type="protein sequence ID" value="RIJ30072.1"/>
    <property type="molecule type" value="Genomic_DNA"/>
</dbReference>
<evidence type="ECO:0000256" key="4">
    <source>
        <dbReference type="ARBA" id="ARBA00022741"/>
    </source>
</evidence>
<dbReference type="FunFam" id="3.40.50.300:FF:000013">
    <property type="entry name" value="PhoH family ATPase"/>
    <property type="match status" value="1"/>
</dbReference>
<evidence type="ECO:0000256" key="1">
    <source>
        <dbReference type="ARBA" id="ARBA00004496"/>
    </source>
</evidence>
<evidence type="ECO:0000256" key="3">
    <source>
        <dbReference type="ARBA" id="ARBA00022490"/>
    </source>
</evidence>
<dbReference type="SUPFAM" id="SSF52540">
    <property type="entry name" value="P-loop containing nucleoside triphosphate hydrolases"/>
    <property type="match status" value="1"/>
</dbReference>
<dbReference type="PANTHER" id="PTHR30473:SF1">
    <property type="entry name" value="PHOH-LIKE PROTEIN"/>
    <property type="match status" value="1"/>
</dbReference>
<dbReference type="Pfam" id="PF02562">
    <property type="entry name" value="PhoH"/>
    <property type="match status" value="1"/>
</dbReference>
<protein>
    <recommendedName>
        <fullName evidence="6">PhoH-like protein</fullName>
    </recommendedName>
</protein>
<organism evidence="8 9">
    <name type="scientific">Henriciella mobilis</name>
    <dbReference type="NCBI Taxonomy" id="2305467"/>
    <lineage>
        <taxon>Bacteria</taxon>
        <taxon>Pseudomonadati</taxon>
        <taxon>Pseudomonadota</taxon>
        <taxon>Alphaproteobacteria</taxon>
        <taxon>Hyphomonadales</taxon>
        <taxon>Hyphomonadaceae</taxon>
        <taxon>Henriciella</taxon>
    </lineage>
</organism>
<comment type="subcellular location">
    <subcellularLocation>
        <location evidence="1">Cytoplasm</location>
    </subcellularLocation>
</comment>
<keyword evidence="3" id="KW-0963">Cytoplasm</keyword>
<accession>A0A399RJQ5</accession>
<keyword evidence="4" id="KW-0547">Nucleotide-binding</keyword>
<proteinExistence type="inferred from homology"/>
<reference evidence="8 9" key="1">
    <citation type="submission" date="2018-08" db="EMBL/GenBank/DDBJ databases">
        <title>Henriciella mobilis sp. nov., isolated from seawater.</title>
        <authorList>
            <person name="Cheng H."/>
            <person name="Wu Y.-H."/>
            <person name="Xu X.-W."/>
            <person name="Guo L.-L."/>
        </authorList>
    </citation>
    <scope>NUCLEOTIDE SEQUENCE [LARGE SCALE GENOMIC DNA]</scope>
    <source>
        <strain evidence="8 9">JN25</strain>
    </source>
</reference>
<dbReference type="PANTHER" id="PTHR30473">
    <property type="entry name" value="PROTEIN PHOH"/>
    <property type="match status" value="1"/>
</dbReference>